<feature type="compositionally biased region" description="Polar residues" evidence="1">
    <location>
        <begin position="1141"/>
        <end position="1154"/>
    </location>
</feature>
<dbReference type="EMBL" id="JARKIK010000003">
    <property type="protein sequence ID" value="KAK8753446.1"/>
    <property type="molecule type" value="Genomic_DNA"/>
</dbReference>
<accession>A0AAW0Y9E0</accession>
<reference evidence="3 4" key="1">
    <citation type="journal article" date="2024" name="BMC Genomics">
        <title>Genome assembly of redclaw crayfish (Cherax quadricarinatus) provides insights into its immune adaptation and hypoxia tolerance.</title>
        <authorList>
            <person name="Liu Z."/>
            <person name="Zheng J."/>
            <person name="Li H."/>
            <person name="Fang K."/>
            <person name="Wang S."/>
            <person name="He J."/>
            <person name="Zhou D."/>
            <person name="Weng S."/>
            <person name="Chi M."/>
            <person name="Gu Z."/>
            <person name="He J."/>
            <person name="Li F."/>
            <person name="Wang M."/>
        </authorList>
    </citation>
    <scope>NUCLEOTIDE SEQUENCE [LARGE SCALE GENOMIC DNA]</scope>
    <source>
        <strain evidence="3">ZL_2023a</strain>
    </source>
</reference>
<comment type="caution">
    <text evidence="3">The sequence shown here is derived from an EMBL/GenBank/DDBJ whole genome shotgun (WGS) entry which is preliminary data.</text>
</comment>
<feature type="compositionally biased region" description="Acidic residues" evidence="1">
    <location>
        <begin position="200"/>
        <end position="211"/>
    </location>
</feature>
<feature type="compositionally biased region" description="Low complexity" evidence="1">
    <location>
        <begin position="379"/>
        <end position="394"/>
    </location>
</feature>
<feature type="compositionally biased region" description="Low complexity" evidence="1">
    <location>
        <begin position="1480"/>
        <end position="1498"/>
    </location>
</feature>
<feature type="compositionally biased region" description="Basic and acidic residues" evidence="1">
    <location>
        <begin position="1846"/>
        <end position="1859"/>
    </location>
</feature>
<feature type="compositionally biased region" description="Acidic residues" evidence="1">
    <location>
        <begin position="496"/>
        <end position="505"/>
    </location>
</feature>
<feature type="region of interest" description="Disordered" evidence="1">
    <location>
        <begin position="638"/>
        <end position="754"/>
    </location>
</feature>
<feature type="region of interest" description="Disordered" evidence="1">
    <location>
        <begin position="1846"/>
        <end position="1870"/>
    </location>
</feature>
<dbReference type="Proteomes" id="UP001445076">
    <property type="component" value="Unassembled WGS sequence"/>
</dbReference>
<dbReference type="Pfam" id="PF15255">
    <property type="entry name" value="CAP-ZIP_m"/>
    <property type="match status" value="1"/>
</dbReference>
<feature type="compositionally biased region" description="Polar residues" evidence="1">
    <location>
        <begin position="520"/>
        <end position="550"/>
    </location>
</feature>
<feature type="compositionally biased region" description="Low complexity" evidence="1">
    <location>
        <begin position="1332"/>
        <end position="1343"/>
    </location>
</feature>
<dbReference type="InterPro" id="IPR029341">
    <property type="entry name" value="FAM21/CAPZIP"/>
</dbReference>
<feature type="domain" description="FAM21/CAPZIP" evidence="2">
    <location>
        <begin position="1526"/>
        <end position="1620"/>
    </location>
</feature>
<feature type="compositionally biased region" description="Basic residues" evidence="1">
    <location>
        <begin position="1591"/>
        <end position="1609"/>
    </location>
</feature>
<feature type="compositionally biased region" description="Polar residues" evidence="1">
    <location>
        <begin position="1794"/>
        <end position="1808"/>
    </location>
</feature>
<feature type="compositionally biased region" description="Polar residues" evidence="1">
    <location>
        <begin position="1313"/>
        <end position="1323"/>
    </location>
</feature>
<feature type="compositionally biased region" description="Low complexity" evidence="1">
    <location>
        <begin position="459"/>
        <end position="476"/>
    </location>
</feature>
<feature type="region of interest" description="Disordered" evidence="1">
    <location>
        <begin position="1719"/>
        <end position="1831"/>
    </location>
</feature>
<feature type="compositionally biased region" description="Polar residues" evidence="1">
    <location>
        <begin position="1291"/>
        <end position="1301"/>
    </location>
</feature>
<feature type="compositionally biased region" description="Polar residues" evidence="1">
    <location>
        <begin position="1579"/>
        <end position="1590"/>
    </location>
</feature>
<feature type="region of interest" description="Disordered" evidence="1">
    <location>
        <begin position="1108"/>
        <end position="1350"/>
    </location>
</feature>
<feature type="compositionally biased region" description="Polar residues" evidence="1">
    <location>
        <begin position="599"/>
        <end position="613"/>
    </location>
</feature>
<dbReference type="SUPFAM" id="SSF141571">
    <property type="entry name" value="Pentapeptide repeat-like"/>
    <property type="match status" value="1"/>
</dbReference>
<feature type="non-terminal residue" evidence="3">
    <location>
        <position position="1"/>
    </location>
</feature>
<keyword evidence="4" id="KW-1185">Reference proteome</keyword>
<evidence type="ECO:0000313" key="4">
    <source>
        <dbReference type="Proteomes" id="UP001445076"/>
    </source>
</evidence>
<sequence>DHWWSSNKVTPGDLCQYAESWSLAADAATATLLQSISQRLVSRTHEVEGALKRVLEESDRVFTTISNTNNAFHMLANTQFIENRTYQDEDVVAAETTPSVPESAGSEDDVIERCRQAITDGLELVGRCYELHEIQDSDSDDEDDSPASTVAVYTVMDPYESKALPFIIGSSAFMADDKVGLHDVSSSEENSKNTLSPDETASEDEVEGDDEGSLKSKPIPAWSSKMMDEESDSDWSEEEEATRPIASVLPAVNRKPRLLLSDDDDHDQDFFTTTTQQQKQTVTADDDSNKTGLCSEEDEDDLFRGGPQHLPAHHHPPPPPLLLPSNNTTKERSKLSAGVENVRARPEPGRPTRPAVSRPQRNGISLFVSDDDDDDDLFSSKLTSTGKSKLPSSGAKRRFDEASASADISSDDETAPPQPSARKVPAGGVNVFGTAVTSAIRRAPSSDSEASDGGWSPERSSAGSLSSAGKSKSRAAPGPVAKVADTGKLSGGGGLFDDDDDEDDLFGSIATKSHAGHATVVSQTNRNSDMTSAVTKSFGNESGAGTTNTAKSDRLFSDDDDPFGTPVYDKHVVPAPALPASKLPNTTSSTSKTLDEGSYKSSPIVISSAPKTTSDSLFGSLSDDDLFAPSGTIMAANSSVFASEPPPLPPQDTTSSNDKSAPLTLGSTNDRSAPLTSAKAPKPLPSTLFGSSSDDDDLFSPMSKPVHAGPRVVQKSRGQEGFPQAKEDQRTNLESPLPEDRIPHGINSQKLDTNRGILGTSTENLGKLDTNAGILGTSTENLEKLNTDRGILGSSTEDLFNTSSRTAGDLPVPSNSQTLMERPGLSASLDDDDIFSGISPLPTASQVIGSDGQSTNIFVLDDEDDIFAIDVPGEQSAVSAESNIFQTSKINIFQDMKDDEDIFKDTKKEGSIFVDTKKEGSIFEDTKKEGSIFEDTKKEDSIFVDTKKEGSIFEDTKKEDSIFEDTKKEDSIFEDTKKEDSIFEDTKKEDSIFEDTKKEDSIFEDTKKEDSIFEDTKKEDSIFEDTKKEDSIFEDTKKEDSIFEDTKKEDSIYEDTKKEDSIFEDTKKEDSIFEDIQKEGSIFEDTKKEDSIFEDIQKEDSIFEDMQKEEDIFQNKQTQQKDLAPTTDTTTDEPRETKETSSVINRDASFSTLPVDSEASVAPPASGKVSPVGEKPAKPVTKPTVLDTTEVSPVGEKPAKPATKPTVLGTTEVSPVGEKPAKPATKPTVLGTTEVSPVGEKPAKPATKPTVLDTTEVSPVGEKPAKPATKPTVLGTTEVSPAGEKPAKPTTKPTVLGTTEVSPVGEKPAKPTTKPTVLGTTEVSPVGEKPAKPTTKPTVPDTTEVSPVAEKPAKLVKKPVGGVSLFGGADLFTHLNQSKSFLSTEGDGGEGSEAEARGRSGRADIGNGKNDNLFSSSPLPLSTEARGSVKVVEDETNRESDARSSAHTSTQDKAGGQLGREIGVSSEQGQQTKPRKKPPVGGVSMFSSGSSGLGELFSRVQQRKSMLAPESDSSDNSDGSPPKDVPQALPTRQMTAAVSSHPNIAPTSPLSPLSPVFTPGLIYPKTGGRESGVSFDEPATTTTTLQSLNKGRTRGVQKRRPPSRAHRRSGLVQSDDFDVLATSPVRDPASPVVAPDFLHERPPEANILKGLPVNSSNSSTEKITGANSIFTDTDIPDALSNGTLVEARNIVATTDRVPPTMQADVANDIFHISSIVEAKNSTSNTERAPSTKVTDGKNTVTSKESDNKDDDDLFGRTRGASSASGKIVSKGTRGSLFWGDESDDDDLFGEARRQPTSSKVAASQSTGKLGSAKPPNKPLSTHTFDDDRGGTVIRAKATTGRVDKLTTERAEGCLRHTDGPFDDPLLSNLE</sequence>
<feature type="compositionally biased region" description="Basic and acidic residues" evidence="1">
    <location>
        <begin position="1431"/>
        <end position="1444"/>
    </location>
</feature>
<feature type="compositionally biased region" description="Polar residues" evidence="1">
    <location>
        <begin position="583"/>
        <end position="592"/>
    </location>
</feature>
<evidence type="ECO:0000259" key="2">
    <source>
        <dbReference type="Pfam" id="PF15255"/>
    </source>
</evidence>
<feature type="compositionally biased region" description="Polar residues" evidence="1">
    <location>
        <begin position="651"/>
        <end position="675"/>
    </location>
</feature>
<organism evidence="3 4">
    <name type="scientific">Cherax quadricarinatus</name>
    <name type="common">Australian red claw crayfish</name>
    <dbReference type="NCBI Taxonomy" id="27406"/>
    <lineage>
        <taxon>Eukaryota</taxon>
        <taxon>Metazoa</taxon>
        <taxon>Ecdysozoa</taxon>
        <taxon>Arthropoda</taxon>
        <taxon>Crustacea</taxon>
        <taxon>Multicrustacea</taxon>
        <taxon>Malacostraca</taxon>
        <taxon>Eumalacostraca</taxon>
        <taxon>Eucarida</taxon>
        <taxon>Decapoda</taxon>
        <taxon>Pleocyemata</taxon>
        <taxon>Astacidea</taxon>
        <taxon>Parastacoidea</taxon>
        <taxon>Parastacidae</taxon>
        <taxon>Cherax</taxon>
    </lineage>
</organism>
<proteinExistence type="predicted"/>
<feature type="compositionally biased region" description="Low complexity" evidence="1">
    <location>
        <begin position="270"/>
        <end position="283"/>
    </location>
</feature>
<feature type="compositionally biased region" description="Polar residues" evidence="1">
    <location>
        <begin position="1409"/>
        <end position="1420"/>
    </location>
</feature>
<evidence type="ECO:0000313" key="3">
    <source>
        <dbReference type="EMBL" id="KAK8753446.1"/>
    </source>
</evidence>
<feature type="compositionally biased region" description="Polar residues" evidence="1">
    <location>
        <begin position="1530"/>
        <end position="1551"/>
    </location>
</feature>
<protein>
    <recommendedName>
        <fullName evidence="2">FAM21/CAPZIP domain-containing protein</fullName>
    </recommendedName>
</protein>
<name>A0AAW0Y9E0_CHEQU</name>
<feature type="region of interest" description="Disordered" evidence="1">
    <location>
        <begin position="183"/>
        <end position="622"/>
    </location>
</feature>
<feature type="compositionally biased region" description="Acidic residues" evidence="1">
    <location>
        <begin position="229"/>
        <end position="240"/>
    </location>
</feature>
<feature type="compositionally biased region" description="Polar residues" evidence="1">
    <location>
        <begin position="1719"/>
        <end position="1742"/>
    </location>
</feature>
<feature type="region of interest" description="Disordered" evidence="1">
    <location>
        <begin position="1380"/>
        <end position="1615"/>
    </location>
</feature>
<gene>
    <name evidence="3" type="ORF">OTU49_004503</name>
</gene>
<evidence type="ECO:0000256" key="1">
    <source>
        <dbReference type="SAM" id="MobiDB-lite"/>
    </source>
</evidence>